<sequence>MTSYFVLGRSVVAAIALSLTLAACGGGSDTDSSATPPPGGGGDIEQPELPETPQLRCAP</sequence>
<dbReference type="RefSeq" id="WP_094198152.1">
    <property type="nucleotide sequence ID" value="NZ_CP021641.1"/>
</dbReference>
<name>A0AB33CXV3_ALCFA</name>
<evidence type="ECO:0000256" key="2">
    <source>
        <dbReference type="SAM" id="SignalP"/>
    </source>
</evidence>
<dbReference type="EMBL" id="CP021641">
    <property type="protein sequence ID" value="ASR91216.1"/>
    <property type="molecule type" value="Genomic_DNA"/>
</dbReference>
<accession>A0AB33CXV3</accession>
<feature type="signal peptide" evidence="2">
    <location>
        <begin position="1"/>
        <end position="25"/>
    </location>
</feature>
<feature type="region of interest" description="Disordered" evidence="1">
    <location>
        <begin position="25"/>
        <end position="59"/>
    </location>
</feature>
<keyword evidence="2" id="KW-0732">Signal</keyword>
<feature type="chain" id="PRO_5044199106" evidence="2">
    <location>
        <begin position="26"/>
        <end position="59"/>
    </location>
</feature>
<evidence type="ECO:0000313" key="3">
    <source>
        <dbReference type="EMBL" id="ASR91216.1"/>
    </source>
</evidence>
<dbReference type="Proteomes" id="UP000214561">
    <property type="component" value="Chromosome"/>
</dbReference>
<gene>
    <name evidence="3" type="ORF">AFA_18115</name>
</gene>
<organism evidence="3 4">
    <name type="scientific">Alcaligenes faecalis</name>
    <dbReference type="NCBI Taxonomy" id="511"/>
    <lineage>
        <taxon>Bacteria</taxon>
        <taxon>Pseudomonadati</taxon>
        <taxon>Pseudomonadota</taxon>
        <taxon>Betaproteobacteria</taxon>
        <taxon>Burkholderiales</taxon>
        <taxon>Alcaligenaceae</taxon>
        <taxon>Alcaligenes</taxon>
    </lineage>
</organism>
<dbReference type="AlphaFoldDB" id="A0AB33CXV3"/>
<dbReference type="KEGG" id="afq:AFA_18115"/>
<evidence type="ECO:0000256" key="1">
    <source>
        <dbReference type="SAM" id="MobiDB-lite"/>
    </source>
</evidence>
<protein>
    <submittedName>
        <fullName evidence="3">Uncharacterized protein</fullName>
    </submittedName>
</protein>
<dbReference type="GeneID" id="96870675"/>
<proteinExistence type="predicted"/>
<reference evidence="3 4" key="1">
    <citation type="submission" date="2017-05" db="EMBL/GenBank/DDBJ databases">
        <authorList>
            <person name="Qiu J.G."/>
            <person name="He J."/>
        </authorList>
    </citation>
    <scope>NUCLEOTIDE SEQUENCE [LARGE SCALE GENOMIC DNA]</scope>
    <source>
        <strain evidence="3 4">JQ135</strain>
    </source>
</reference>
<evidence type="ECO:0000313" key="4">
    <source>
        <dbReference type="Proteomes" id="UP000214561"/>
    </source>
</evidence>